<dbReference type="RefSeq" id="WP_030032062.1">
    <property type="nucleotide sequence ID" value="NZ_BA000058.1"/>
</dbReference>
<dbReference type="AlphaFoldDB" id="A0A060N8W0"/>
<accession>A0A060N8W0</accession>
<dbReference type="HOGENOM" id="CLU_1999898_0_0_9"/>
<reference evidence="1" key="1">
    <citation type="submission" date="2013-10" db="EMBL/GenBank/DDBJ databases">
        <title>Draft genome sequence of Clostridium botulinum type B strain Osaka05.</title>
        <authorList>
            <person name="Sakaguchi Y."/>
            <person name="Hosomi K."/>
            <person name="Uchiyama J."/>
            <person name="Ogura Y."/>
            <person name="Sakaguchi M."/>
            <person name="Kohda T."/>
            <person name="Mukamoto M."/>
            <person name="Misawa N."/>
            <person name="Matsuzaki S."/>
            <person name="Hayashi T."/>
            <person name="Kozaki S."/>
        </authorList>
    </citation>
    <scope>NUCLEOTIDE SEQUENCE</scope>
    <source>
        <strain evidence="1">Osaka05</strain>
    </source>
</reference>
<evidence type="ECO:0000313" key="1">
    <source>
        <dbReference type="EMBL" id="BAO04968.1"/>
    </source>
</evidence>
<dbReference type="GO" id="GO:0016740">
    <property type="term" value="F:transferase activity"/>
    <property type="evidence" value="ECO:0007669"/>
    <property type="project" value="UniProtKB-KW"/>
</dbReference>
<gene>
    <name evidence="1" type="ORF">CBO05P1_249</name>
</gene>
<sequence length="124" mass="14956">MENYNISFEEAKQMNIYKHSKYVEDIEKYFNKYKKEDKEIIADLEFGNIAIELNADNVDGVKSLDYYICIKCIEDYRSDGEWYSDYEPLNNKVDLDNLEENMFNCLMKYAKENNFKWSKLNFKS</sequence>
<organism evidence="1">
    <name type="scientific">Clostridium botulinum B str. Osaka05</name>
    <dbReference type="NCBI Taxonomy" id="1407017"/>
    <lineage>
        <taxon>Bacteria</taxon>
        <taxon>Bacillati</taxon>
        <taxon>Bacillota</taxon>
        <taxon>Clostridia</taxon>
        <taxon>Eubacteriales</taxon>
        <taxon>Clostridiaceae</taxon>
        <taxon>Clostridium</taxon>
    </lineage>
</organism>
<proteinExistence type="predicted"/>
<dbReference type="Proteomes" id="UP000054164">
    <property type="component" value="Unassembled WGS sequence"/>
</dbReference>
<protein>
    <submittedName>
        <fullName evidence="1">Formate acetyltransferase</fullName>
    </submittedName>
</protein>
<name>A0A060N8W0_CLOBO</name>
<dbReference type="EMBL" id="BA000058">
    <property type="protein sequence ID" value="BAO04968.1"/>
    <property type="molecule type" value="Genomic_DNA"/>
</dbReference>
<keyword evidence="1" id="KW-0808">Transferase</keyword>